<dbReference type="InterPro" id="IPR003675">
    <property type="entry name" value="Rce1/LyrA-like_dom"/>
</dbReference>
<name>A0AAE3FUA8_9EURY</name>
<comment type="caution">
    <text evidence="4">The sequence shown here is derived from an EMBL/GenBank/DDBJ whole genome shotgun (WGS) entry which is preliminary data.</text>
</comment>
<dbReference type="GO" id="GO:0004175">
    <property type="term" value="F:endopeptidase activity"/>
    <property type="evidence" value="ECO:0007669"/>
    <property type="project" value="UniProtKB-ARBA"/>
</dbReference>
<organism evidence="4 5">
    <name type="scientific">Natronocalculus amylovorans</name>
    <dbReference type="NCBI Taxonomy" id="2917812"/>
    <lineage>
        <taxon>Archaea</taxon>
        <taxon>Methanobacteriati</taxon>
        <taxon>Methanobacteriota</taxon>
        <taxon>Stenosarchaea group</taxon>
        <taxon>Halobacteria</taxon>
        <taxon>Halobacteriales</taxon>
        <taxon>Haloferacaceae</taxon>
        <taxon>Natronocalculus</taxon>
    </lineage>
</organism>
<dbReference type="PANTHER" id="PTHR36435">
    <property type="entry name" value="SLR1288 PROTEIN"/>
    <property type="match status" value="1"/>
</dbReference>
<keyword evidence="4" id="KW-0482">Metalloprotease</keyword>
<protein>
    <submittedName>
        <fullName evidence="4">CPBP family intramembrane metalloprotease</fullName>
    </submittedName>
</protein>
<keyword evidence="2" id="KW-0472">Membrane</keyword>
<evidence type="ECO:0000313" key="5">
    <source>
        <dbReference type="Proteomes" id="UP001203207"/>
    </source>
</evidence>
<feature type="transmembrane region" description="Helical" evidence="2">
    <location>
        <begin position="245"/>
        <end position="267"/>
    </location>
</feature>
<feature type="transmembrane region" description="Helical" evidence="2">
    <location>
        <begin position="127"/>
        <end position="148"/>
    </location>
</feature>
<keyword evidence="4" id="KW-0378">Hydrolase</keyword>
<feature type="domain" description="CAAX prenyl protease 2/Lysostaphin resistance protein A-like" evidence="3">
    <location>
        <begin position="179"/>
        <end position="270"/>
    </location>
</feature>
<dbReference type="PANTHER" id="PTHR36435:SF1">
    <property type="entry name" value="CAAX AMINO TERMINAL PROTEASE FAMILY PROTEIN"/>
    <property type="match status" value="1"/>
</dbReference>
<keyword evidence="4" id="KW-0645">Protease</keyword>
<feature type="transmembrane region" description="Helical" evidence="2">
    <location>
        <begin position="176"/>
        <end position="193"/>
    </location>
</feature>
<dbReference type="AlphaFoldDB" id="A0AAE3FUA8"/>
<accession>A0AAE3FUA8</accession>
<dbReference type="RefSeq" id="WP_250582259.1">
    <property type="nucleotide sequence ID" value="NZ_JAKRVX010000001.1"/>
</dbReference>
<dbReference type="GO" id="GO:0080120">
    <property type="term" value="P:CAAX-box protein maturation"/>
    <property type="evidence" value="ECO:0007669"/>
    <property type="project" value="UniProtKB-ARBA"/>
</dbReference>
<evidence type="ECO:0000313" key="4">
    <source>
        <dbReference type="EMBL" id="MCL9815468.1"/>
    </source>
</evidence>
<dbReference type="GO" id="GO:0008237">
    <property type="term" value="F:metallopeptidase activity"/>
    <property type="evidence" value="ECO:0007669"/>
    <property type="project" value="UniProtKB-KW"/>
</dbReference>
<proteinExistence type="predicted"/>
<dbReference type="InterPro" id="IPR052710">
    <property type="entry name" value="CAAX_protease"/>
</dbReference>
<feature type="region of interest" description="Disordered" evidence="1">
    <location>
        <begin position="31"/>
        <end position="77"/>
    </location>
</feature>
<dbReference type="EMBL" id="JAKRVX010000001">
    <property type="protein sequence ID" value="MCL9815468.1"/>
    <property type="molecule type" value="Genomic_DNA"/>
</dbReference>
<dbReference type="Proteomes" id="UP001203207">
    <property type="component" value="Unassembled WGS sequence"/>
</dbReference>
<sequence length="287" mass="29875">MPAWTAFAAVSLSVLLVLLLLARASESAVTTKQSSAEHPTVAAHEHDQPPYSTTDVESDSDMNQPHADGGESAVATDNGRLGQQTEQGVSTGLLLANVAFSQGLFAGILIIALWLTNVPVSAIGADLTVTTADAVGLGVVTGLVLYILNELGASHAKQWGLTGSEALRGALTPDGVAGWLVLLFVVLPIIAGFEELLFRGILIGALHVGFDVPLWLLAIGSSVAFGVGHGAQGRVGMVVTGTLGLVLAWLFIVTNSLFAVIIAHYIVNALEFVIHEGIGWEPFETEP</sequence>
<reference evidence="4" key="1">
    <citation type="journal article" date="2022" name="Syst. Appl. Microbiol.">
        <title>Natronocalculus amylovorans gen. nov., sp. nov., and Natranaeroarchaeum aerophilus sp. nov., dominant culturable amylolytic natronoarchaea from hypersaline soda lakes in southwestern Siberia.</title>
        <authorList>
            <person name="Sorokin D.Y."/>
            <person name="Elcheninov A.G."/>
            <person name="Khizhniak T.V."/>
            <person name="Koenen M."/>
            <person name="Bale N.J."/>
            <person name="Damste J.S.S."/>
            <person name="Kublanov I.V."/>
        </authorList>
    </citation>
    <scope>NUCLEOTIDE SEQUENCE</scope>
    <source>
        <strain evidence="4">AArc-St2</strain>
    </source>
</reference>
<evidence type="ECO:0000259" key="3">
    <source>
        <dbReference type="Pfam" id="PF02517"/>
    </source>
</evidence>
<gene>
    <name evidence="4" type="ORF">AArcSt2_00770</name>
</gene>
<evidence type="ECO:0000256" key="2">
    <source>
        <dbReference type="SAM" id="Phobius"/>
    </source>
</evidence>
<feature type="transmembrane region" description="Helical" evidence="2">
    <location>
        <begin position="94"/>
        <end position="115"/>
    </location>
</feature>
<evidence type="ECO:0000256" key="1">
    <source>
        <dbReference type="SAM" id="MobiDB-lite"/>
    </source>
</evidence>
<feature type="transmembrane region" description="Helical" evidence="2">
    <location>
        <begin position="200"/>
        <end position="225"/>
    </location>
</feature>
<keyword evidence="2" id="KW-0812">Transmembrane</keyword>
<dbReference type="Pfam" id="PF02517">
    <property type="entry name" value="Rce1-like"/>
    <property type="match status" value="1"/>
</dbReference>
<reference evidence="4" key="2">
    <citation type="submission" date="2022-02" db="EMBL/GenBank/DDBJ databases">
        <authorList>
            <person name="Elcheninov A.G."/>
            <person name="Sorokin D.Y."/>
            <person name="Kublanov I.V."/>
        </authorList>
    </citation>
    <scope>NUCLEOTIDE SEQUENCE</scope>
    <source>
        <strain evidence="4">AArc-St2</strain>
    </source>
</reference>
<keyword evidence="2" id="KW-1133">Transmembrane helix</keyword>
<keyword evidence="5" id="KW-1185">Reference proteome</keyword>